<reference evidence="13" key="1">
    <citation type="submission" date="2020-02" db="EMBL/GenBank/DDBJ databases">
        <authorList>
            <person name="Palmer J.M."/>
        </authorList>
    </citation>
    <scope>NUCLEOTIDE SEQUENCE</scope>
    <source>
        <strain evidence="13">EPUS1.4</strain>
        <tissue evidence="13">Thallus</tissue>
    </source>
</reference>
<comment type="function">
    <text evidence="7">Catalyzes the formation of L-cystathionine from O-succinyl-L-homoserine (OSHS) and L-cysteine, via a gamma-replacement reaction. In the absence of thiol, catalyzes gamma-elimination to form 2-oxobutanoate, succinate and ammonia.</text>
</comment>
<protein>
    <recommendedName>
        <fullName evidence="10">cystathionine gamma-synthase</fullName>
        <ecNumber evidence="10">2.5.1.48</ecNumber>
    </recommendedName>
    <alternativeName>
        <fullName evidence="11">O-succinylhomoserine (thiol)-lyase</fullName>
    </alternativeName>
</protein>
<keyword evidence="3" id="KW-0808">Transferase</keyword>
<keyword evidence="4" id="KW-0663">Pyridoxal phosphate</keyword>
<comment type="similarity">
    <text evidence="9">Belongs to the trans-sulfuration enzymes family. MET7 subfamily.</text>
</comment>
<keyword evidence="14" id="KW-1185">Reference proteome</keyword>
<dbReference type="Gene3D" id="3.90.1150.10">
    <property type="entry name" value="Aspartate Aminotransferase, domain 1"/>
    <property type="match status" value="1"/>
</dbReference>
<dbReference type="InterPro" id="IPR000277">
    <property type="entry name" value="Cys/Met-Metab_PyrdxlP-dep_enz"/>
</dbReference>
<dbReference type="PANTHER" id="PTHR42699:SF1">
    <property type="entry name" value="CYSTATHIONINE GAMMA-SYNTHASE-RELATED"/>
    <property type="match status" value="1"/>
</dbReference>
<keyword evidence="2" id="KW-0028">Amino-acid biosynthesis</keyword>
<comment type="caution">
    <text evidence="13">The sequence shown here is derived from an EMBL/GenBank/DDBJ whole genome shotgun (WGS) entry which is preliminary data.</text>
</comment>
<dbReference type="FunFam" id="3.90.1150.10:FF:000063">
    <property type="entry name" value="Probable cystathionine gamma-synthase"/>
    <property type="match status" value="1"/>
</dbReference>
<evidence type="ECO:0000256" key="9">
    <source>
        <dbReference type="ARBA" id="ARBA00061376"/>
    </source>
</evidence>
<evidence type="ECO:0000256" key="10">
    <source>
        <dbReference type="ARBA" id="ARBA00066530"/>
    </source>
</evidence>
<organism evidence="13 14">
    <name type="scientific">Endocarpon pusillum</name>
    <dbReference type="NCBI Taxonomy" id="364733"/>
    <lineage>
        <taxon>Eukaryota</taxon>
        <taxon>Fungi</taxon>
        <taxon>Dikarya</taxon>
        <taxon>Ascomycota</taxon>
        <taxon>Pezizomycotina</taxon>
        <taxon>Eurotiomycetes</taxon>
        <taxon>Chaetothyriomycetidae</taxon>
        <taxon>Verrucariales</taxon>
        <taxon>Verrucariaceae</taxon>
        <taxon>Endocarpon</taxon>
    </lineage>
</organism>
<dbReference type="InterPro" id="IPR015422">
    <property type="entry name" value="PyrdxlP-dep_Trfase_small"/>
</dbReference>
<evidence type="ECO:0000256" key="7">
    <source>
        <dbReference type="ARBA" id="ARBA00058439"/>
    </source>
</evidence>
<dbReference type="InterPro" id="IPR015424">
    <property type="entry name" value="PyrdxlP-dep_Trfase"/>
</dbReference>
<feature type="region of interest" description="Disordered" evidence="12">
    <location>
        <begin position="196"/>
        <end position="215"/>
    </location>
</feature>
<evidence type="ECO:0000256" key="12">
    <source>
        <dbReference type="SAM" id="MobiDB-lite"/>
    </source>
</evidence>
<evidence type="ECO:0000256" key="8">
    <source>
        <dbReference type="ARBA" id="ARBA00060510"/>
    </source>
</evidence>
<gene>
    <name evidence="13" type="ORF">GJ744_002690</name>
</gene>
<dbReference type="GO" id="GO:0003962">
    <property type="term" value="F:cystathionine gamma-synthase activity"/>
    <property type="evidence" value="ECO:0007669"/>
    <property type="project" value="UniProtKB-EC"/>
</dbReference>
<name>A0A8H7ABM1_9EURO</name>
<evidence type="ECO:0000256" key="3">
    <source>
        <dbReference type="ARBA" id="ARBA00022679"/>
    </source>
</evidence>
<dbReference type="PANTHER" id="PTHR42699">
    <property type="match status" value="1"/>
</dbReference>
<evidence type="ECO:0000256" key="4">
    <source>
        <dbReference type="ARBA" id="ARBA00022898"/>
    </source>
</evidence>
<dbReference type="FunFam" id="3.40.640.10:FF:000111">
    <property type="entry name" value="Cystathionine gamma-synthase"/>
    <property type="match status" value="1"/>
</dbReference>
<proteinExistence type="inferred from homology"/>
<dbReference type="Proteomes" id="UP000606974">
    <property type="component" value="Unassembled WGS sequence"/>
</dbReference>
<evidence type="ECO:0000256" key="1">
    <source>
        <dbReference type="ARBA" id="ARBA00001933"/>
    </source>
</evidence>
<comment type="pathway">
    <text evidence="8">Amino-acid biosynthesis; L-methionine biosynthesis via de novo pathway; L-cystathionine from O-succinyl-L-homoserine: step 1/1.</text>
</comment>
<dbReference type="OrthoDB" id="10047078at2759"/>
<evidence type="ECO:0000256" key="5">
    <source>
        <dbReference type="ARBA" id="ARBA00023167"/>
    </source>
</evidence>
<dbReference type="InterPro" id="IPR051750">
    <property type="entry name" value="Trans-sulfuration_enzymes"/>
</dbReference>
<dbReference type="InterPro" id="IPR015421">
    <property type="entry name" value="PyrdxlP-dep_Trfase_major"/>
</dbReference>
<evidence type="ECO:0000313" key="13">
    <source>
        <dbReference type="EMBL" id="KAF7504121.1"/>
    </source>
</evidence>
<evidence type="ECO:0000256" key="6">
    <source>
        <dbReference type="ARBA" id="ARBA00051441"/>
    </source>
</evidence>
<comment type="catalytic activity">
    <reaction evidence="6">
        <text>O-succinyl-L-homoserine + L-cysteine = L,L-cystathionine + succinate + H(+)</text>
        <dbReference type="Rhea" id="RHEA:20397"/>
        <dbReference type="ChEBI" id="CHEBI:15378"/>
        <dbReference type="ChEBI" id="CHEBI:30031"/>
        <dbReference type="ChEBI" id="CHEBI:35235"/>
        <dbReference type="ChEBI" id="CHEBI:57661"/>
        <dbReference type="ChEBI" id="CHEBI:58161"/>
        <dbReference type="EC" id="2.5.1.48"/>
    </reaction>
</comment>
<dbReference type="GO" id="GO:0009086">
    <property type="term" value="P:methionine biosynthetic process"/>
    <property type="evidence" value="ECO:0007669"/>
    <property type="project" value="UniProtKB-KW"/>
</dbReference>
<dbReference type="EMBL" id="JAACFV010000149">
    <property type="protein sequence ID" value="KAF7504121.1"/>
    <property type="molecule type" value="Genomic_DNA"/>
</dbReference>
<dbReference type="AlphaFoldDB" id="A0A8H7ABM1"/>
<evidence type="ECO:0000313" key="14">
    <source>
        <dbReference type="Proteomes" id="UP000606974"/>
    </source>
</evidence>
<dbReference type="EC" id="2.5.1.48" evidence="10"/>
<accession>A0A8H7ABM1</accession>
<evidence type="ECO:0000256" key="2">
    <source>
        <dbReference type="ARBA" id="ARBA00022605"/>
    </source>
</evidence>
<evidence type="ECO:0000256" key="11">
    <source>
        <dbReference type="ARBA" id="ARBA00083849"/>
    </source>
</evidence>
<dbReference type="Pfam" id="PF01053">
    <property type="entry name" value="Cys_Met_Meta_PP"/>
    <property type="match status" value="1"/>
</dbReference>
<comment type="cofactor">
    <cofactor evidence="1">
        <name>pyridoxal 5'-phosphate</name>
        <dbReference type="ChEBI" id="CHEBI:597326"/>
    </cofactor>
</comment>
<dbReference type="SUPFAM" id="SSF53383">
    <property type="entry name" value="PLP-dependent transferases"/>
    <property type="match status" value="1"/>
</dbReference>
<dbReference type="GO" id="GO:0019346">
    <property type="term" value="P:transsulfuration"/>
    <property type="evidence" value="ECO:0007669"/>
    <property type="project" value="InterPro"/>
</dbReference>
<dbReference type="Gene3D" id="3.40.640.10">
    <property type="entry name" value="Type I PLP-dependent aspartate aminotransferase-like (Major domain)"/>
    <property type="match status" value="1"/>
</dbReference>
<keyword evidence="5" id="KW-0486">Methionine biosynthesis</keyword>
<dbReference type="GO" id="GO:0030170">
    <property type="term" value="F:pyridoxal phosphate binding"/>
    <property type="evidence" value="ECO:0007669"/>
    <property type="project" value="InterPro"/>
</dbReference>
<sequence>MLTAIGQPIPDTAHAVSVSLPSWKSTVGYEEGENWVLSKMRTGYPRFFIHLTIQELEQEILSRYGRDGEKTMLFPSRATASRCQQFLLDKEPSLTPNHVRLIALIPSVRGNVLVQETQTVASDLFAVAFPSQCSTLAKQMWQHSGDGISSRRGEFCLKALREGILCRAGDQSLPNQLQARTCKGPRRYQKKEPLTENGRVNGEFPVQHPSPTIPGHEGKEYSQFVEERFGRNLNADLAAKAKLAIRRRIAGCLTDDAELEKALEVSQDGSGHRVNGLAEDDVYLYPTGMSSIFNTHRILMAHRAEPRKSICFGFPYIDTLKILEKWGPGCLFYGHGSDADLDDLERRLAQGERYLALFTEFPSNPLLNTPDLKRIRSLADRYDFAVVVDETIGNFINVNTLARADVVVSSLTKVFSGESNVMGGSAVYNPQGRMYQSLKKTLVMEHEDNYWAEDAVFMERNSRDFISRIQRVNVNAEAIADVLSSSPLVKEVYYPKHRPSRLYYDQCRNADGGYGGLLSVTFRHVEEAVVFFDALEVQKGPSLGTNFTLSCPFVILAHYNELGWAAQFGVDADLVRISIGLENTAELRSIFESALNAVGQLGLNINTKVTT</sequence>